<keyword evidence="2" id="KW-1185">Reference proteome</keyword>
<gene>
    <name evidence="1" type="ORF">GCM10011613_15730</name>
</gene>
<dbReference type="Proteomes" id="UP000619761">
    <property type="component" value="Unassembled WGS sequence"/>
</dbReference>
<proteinExistence type="predicted"/>
<name>A0ABQ3B260_9GAMM</name>
<dbReference type="RefSeq" id="WP_189417358.1">
    <property type="nucleotide sequence ID" value="NZ_BMYZ01000001.1"/>
</dbReference>
<organism evidence="1 2">
    <name type="scientific">Cellvibrio zantedeschiae</name>
    <dbReference type="NCBI Taxonomy" id="1237077"/>
    <lineage>
        <taxon>Bacteria</taxon>
        <taxon>Pseudomonadati</taxon>
        <taxon>Pseudomonadota</taxon>
        <taxon>Gammaproteobacteria</taxon>
        <taxon>Cellvibrionales</taxon>
        <taxon>Cellvibrionaceae</taxon>
        <taxon>Cellvibrio</taxon>
    </lineage>
</organism>
<evidence type="ECO:0000313" key="2">
    <source>
        <dbReference type="Proteomes" id="UP000619761"/>
    </source>
</evidence>
<dbReference type="InterPro" id="IPR002321">
    <property type="entry name" value="Cyt_c_II"/>
</dbReference>
<accession>A0ABQ3B260</accession>
<protein>
    <recommendedName>
        <fullName evidence="3">Cytochrome c</fullName>
    </recommendedName>
</protein>
<evidence type="ECO:0000313" key="1">
    <source>
        <dbReference type="EMBL" id="GGY71722.1"/>
    </source>
</evidence>
<dbReference type="SUPFAM" id="SSF47175">
    <property type="entry name" value="Cytochromes"/>
    <property type="match status" value="1"/>
</dbReference>
<comment type="caution">
    <text evidence="1">The sequence shown here is derived from an EMBL/GenBank/DDBJ whole genome shotgun (WGS) entry which is preliminary data.</text>
</comment>
<dbReference type="InterPro" id="IPR010980">
    <property type="entry name" value="Cyt_c/b562"/>
</dbReference>
<sequence>MLAVVDPNVDPIWNSIKTTVTSQGVEETRPTTNEDWAALRLHALALREASNLLIIEGRQVAHPTASTSIHPVELGPDEIQALIAANRPAFIKNAQDLHDAVTLAITAIDAKDVDALESVGGAIEHACEQCHSQFWYPGDKRPTH</sequence>
<dbReference type="EMBL" id="BMYZ01000001">
    <property type="protein sequence ID" value="GGY71722.1"/>
    <property type="molecule type" value="Genomic_DNA"/>
</dbReference>
<reference evidence="2" key="1">
    <citation type="journal article" date="2019" name="Int. J. Syst. Evol. Microbiol.">
        <title>The Global Catalogue of Microorganisms (GCM) 10K type strain sequencing project: providing services to taxonomists for standard genome sequencing and annotation.</title>
        <authorList>
            <consortium name="The Broad Institute Genomics Platform"/>
            <consortium name="The Broad Institute Genome Sequencing Center for Infectious Disease"/>
            <person name="Wu L."/>
            <person name="Ma J."/>
        </authorList>
    </citation>
    <scope>NUCLEOTIDE SEQUENCE [LARGE SCALE GENOMIC DNA]</scope>
    <source>
        <strain evidence="2">KCTC 32239</strain>
    </source>
</reference>
<dbReference type="PROSITE" id="PS51009">
    <property type="entry name" value="CYTCII"/>
    <property type="match status" value="1"/>
</dbReference>
<dbReference type="Gene3D" id="1.20.120.10">
    <property type="entry name" value="Cytochrome c/b562"/>
    <property type="match status" value="1"/>
</dbReference>
<evidence type="ECO:0008006" key="3">
    <source>
        <dbReference type="Google" id="ProtNLM"/>
    </source>
</evidence>